<evidence type="ECO:0000256" key="2">
    <source>
        <dbReference type="ARBA" id="ARBA00022448"/>
    </source>
</evidence>
<keyword evidence="5 7" id="KW-1133">Transmembrane helix</keyword>
<gene>
    <name evidence="9" type="ORF">HMPREF9470_04700</name>
</gene>
<dbReference type="PANTHER" id="PTHR43744">
    <property type="entry name" value="ABC TRANSPORTER PERMEASE PROTEIN MG189-RELATED-RELATED"/>
    <property type="match status" value="1"/>
</dbReference>
<sequence>MKTNKVVAIEHKMKSSLGSRVFDIFNVLLMCTMMLLILIPLLHVLSASFSDPSAYVRHEGLLWHPLDFCLDAYKAVAKNKNILTGYMNTIFIVVVGTTINLISTLVAAYCLSRKNVMWNGVLMLAIVFSMYFSGGMIPFYLVVKGVGLNGSIWSLIIPTAVNTYNLIIMRTAMASVPESLEESAKLDGANHWTILWKIMVPLVKPTIAVICLYYAVEHWNSWFNAMLFIRDKAGYPLQLVLREILLQNDTSAMTAGADDYLISETIQFATIVVATVPILAIYPFVQRYFVKGVMIGAVKG</sequence>
<accession>A0A0J9EGI4</accession>
<comment type="caution">
    <text evidence="9">The sequence shown here is derived from an EMBL/GenBank/DDBJ whole genome shotgun (WGS) entry which is preliminary data.</text>
</comment>
<reference evidence="9 10" key="1">
    <citation type="submission" date="2011-04" db="EMBL/GenBank/DDBJ databases">
        <title>The Genome Sequence of Clostridium citroniae WAL-19142.</title>
        <authorList>
            <consortium name="The Broad Institute Genome Sequencing Platform"/>
            <person name="Earl A."/>
            <person name="Ward D."/>
            <person name="Feldgarden M."/>
            <person name="Gevers D."/>
            <person name="Warren Y.A."/>
            <person name="Tyrrell K.L."/>
            <person name="Citron D.M."/>
            <person name="Goldstein E.J."/>
            <person name="Daigneault M."/>
            <person name="Allen-Vercoe E."/>
            <person name="Young S.K."/>
            <person name="Zeng Q."/>
            <person name="Gargeya S."/>
            <person name="Fitzgerald M."/>
            <person name="Haas B."/>
            <person name="Abouelleil A."/>
            <person name="Alvarado L."/>
            <person name="Arachchi H.M."/>
            <person name="Berlin A."/>
            <person name="Brown A."/>
            <person name="Chapman S.B."/>
            <person name="Chen Z."/>
            <person name="Dunbar C."/>
            <person name="Freedman E."/>
            <person name="Gearin G."/>
            <person name="Gellesch M."/>
            <person name="Goldberg J."/>
            <person name="Griggs A."/>
            <person name="Gujja S."/>
            <person name="Heilman E.R."/>
            <person name="Heiman D."/>
            <person name="Howarth C."/>
            <person name="Larson L."/>
            <person name="Lui A."/>
            <person name="MacDonald P.J."/>
            <person name="Mehta T."/>
            <person name="Montmayeur A."/>
            <person name="Murphy C."/>
            <person name="Neiman D."/>
            <person name="Pearson M."/>
            <person name="Priest M."/>
            <person name="Roberts A."/>
            <person name="Saif S."/>
            <person name="Shea T."/>
            <person name="Shenoy N."/>
            <person name="Sisk P."/>
            <person name="Stolte C."/>
            <person name="Sykes S."/>
            <person name="White J."/>
            <person name="Yandava C."/>
            <person name="Wortman J."/>
            <person name="Nusbaum C."/>
            <person name="Birren B."/>
        </authorList>
    </citation>
    <scope>NUCLEOTIDE SEQUENCE [LARGE SCALE GENOMIC DNA]</scope>
    <source>
        <strain evidence="9 10">WAL-19142</strain>
    </source>
</reference>
<organism evidence="9 10">
    <name type="scientific">[Clostridium] citroniae WAL-19142</name>
    <dbReference type="NCBI Taxonomy" id="742734"/>
    <lineage>
        <taxon>Bacteria</taxon>
        <taxon>Bacillati</taxon>
        <taxon>Bacillota</taxon>
        <taxon>Clostridia</taxon>
        <taxon>Lachnospirales</taxon>
        <taxon>Lachnospiraceae</taxon>
        <taxon>Enterocloster</taxon>
    </lineage>
</organism>
<feature type="domain" description="ABC transmembrane type-1" evidence="8">
    <location>
        <begin position="86"/>
        <end position="285"/>
    </location>
</feature>
<keyword evidence="4 7" id="KW-0812">Transmembrane</keyword>
<feature type="transmembrane region" description="Helical" evidence="7">
    <location>
        <begin position="194"/>
        <end position="216"/>
    </location>
</feature>
<dbReference type="CDD" id="cd06261">
    <property type="entry name" value="TM_PBP2"/>
    <property type="match status" value="1"/>
</dbReference>
<comment type="subcellular location">
    <subcellularLocation>
        <location evidence="1 7">Cell membrane</location>
        <topology evidence="1 7">Multi-pass membrane protein</topology>
    </subcellularLocation>
</comment>
<name>A0A0J9EGI4_9FIRM</name>
<dbReference type="PANTHER" id="PTHR43744:SF9">
    <property type="entry name" value="POLYGALACTURONAN_RHAMNOGALACTURONAN TRANSPORT SYSTEM PERMEASE PROTEIN YTCP"/>
    <property type="match status" value="1"/>
</dbReference>
<evidence type="ECO:0000256" key="1">
    <source>
        <dbReference type="ARBA" id="ARBA00004651"/>
    </source>
</evidence>
<comment type="similarity">
    <text evidence="7">Belongs to the binding-protein-dependent transport system permease family.</text>
</comment>
<dbReference type="GeneID" id="93164356"/>
<feature type="transmembrane region" description="Helical" evidence="7">
    <location>
        <begin position="266"/>
        <end position="285"/>
    </location>
</feature>
<evidence type="ECO:0000256" key="3">
    <source>
        <dbReference type="ARBA" id="ARBA00022475"/>
    </source>
</evidence>
<evidence type="ECO:0000256" key="7">
    <source>
        <dbReference type="RuleBase" id="RU363032"/>
    </source>
</evidence>
<dbReference type="EMBL" id="ADLK01000036">
    <property type="protein sequence ID" value="KMW14670.1"/>
    <property type="molecule type" value="Genomic_DNA"/>
</dbReference>
<dbReference type="RefSeq" id="WP_048930842.1">
    <property type="nucleotide sequence ID" value="NZ_KQ235883.1"/>
</dbReference>
<dbReference type="Gene3D" id="1.10.3720.10">
    <property type="entry name" value="MetI-like"/>
    <property type="match status" value="1"/>
</dbReference>
<dbReference type="OrthoDB" id="157184at2"/>
<keyword evidence="2 7" id="KW-0813">Transport</keyword>
<evidence type="ECO:0000313" key="9">
    <source>
        <dbReference type="EMBL" id="KMW14670.1"/>
    </source>
</evidence>
<dbReference type="GO" id="GO:0055085">
    <property type="term" value="P:transmembrane transport"/>
    <property type="evidence" value="ECO:0007669"/>
    <property type="project" value="InterPro"/>
</dbReference>
<dbReference type="Proteomes" id="UP000037392">
    <property type="component" value="Unassembled WGS sequence"/>
</dbReference>
<evidence type="ECO:0000256" key="6">
    <source>
        <dbReference type="ARBA" id="ARBA00023136"/>
    </source>
</evidence>
<dbReference type="InterPro" id="IPR035906">
    <property type="entry name" value="MetI-like_sf"/>
</dbReference>
<dbReference type="SUPFAM" id="SSF161098">
    <property type="entry name" value="MetI-like"/>
    <property type="match status" value="1"/>
</dbReference>
<protein>
    <recommendedName>
        <fullName evidence="8">ABC transmembrane type-1 domain-containing protein</fullName>
    </recommendedName>
</protein>
<dbReference type="AlphaFoldDB" id="A0A0J9EGI4"/>
<dbReference type="InterPro" id="IPR000515">
    <property type="entry name" value="MetI-like"/>
</dbReference>
<dbReference type="GO" id="GO:0005886">
    <property type="term" value="C:plasma membrane"/>
    <property type="evidence" value="ECO:0007669"/>
    <property type="project" value="UniProtKB-SubCell"/>
</dbReference>
<feature type="transmembrane region" description="Helical" evidence="7">
    <location>
        <begin position="118"/>
        <end position="140"/>
    </location>
</feature>
<dbReference type="PROSITE" id="PS50928">
    <property type="entry name" value="ABC_TM1"/>
    <property type="match status" value="1"/>
</dbReference>
<evidence type="ECO:0000313" key="10">
    <source>
        <dbReference type="Proteomes" id="UP000037392"/>
    </source>
</evidence>
<keyword evidence="6 7" id="KW-0472">Membrane</keyword>
<feature type="transmembrane region" description="Helical" evidence="7">
    <location>
        <begin position="90"/>
        <end position="111"/>
    </location>
</feature>
<evidence type="ECO:0000259" key="8">
    <source>
        <dbReference type="PROSITE" id="PS50928"/>
    </source>
</evidence>
<keyword evidence="3" id="KW-1003">Cell membrane</keyword>
<feature type="transmembrane region" description="Helical" evidence="7">
    <location>
        <begin position="152"/>
        <end position="173"/>
    </location>
</feature>
<proteinExistence type="inferred from homology"/>
<feature type="transmembrane region" description="Helical" evidence="7">
    <location>
        <begin position="21"/>
        <end position="42"/>
    </location>
</feature>
<dbReference type="PATRIC" id="fig|742734.4.peg.5034"/>
<evidence type="ECO:0000256" key="4">
    <source>
        <dbReference type="ARBA" id="ARBA00022692"/>
    </source>
</evidence>
<dbReference type="Pfam" id="PF00528">
    <property type="entry name" value="BPD_transp_1"/>
    <property type="match status" value="1"/>
</dbReference>
<evidence type="ECO:0000256" key="5">
    <source>
        <dbReference type="ARBA" id="ARBA00022989"/>
    </source>
</evidence>